<feature type="compositionally biased region" description="Pro residues" evidence="1">
    <location>
        <begin position="14"/>
        <end position="37"/>
    </location>
</feature>
<dbReference type="RefSeq" id="WP_323444850.1">
    <property type="nucleotide sequence ID" value="NZ_BSBI01000001.1"/>
</dbReference>
<evidence type="ECO:0000256" key="1">
    <source>
        <dbReference type="SAM" id="MobiDB-lite"/>
    </source>
</evidence>
<evidence type="ECO:0000313" key="4">
    <source>
        <dbReference type="Proteomes" id="UP001291653"/>
    </source>
</evidence>
<feature type="transmembrane region" description="Helical" evidence="2">
    <location>
        <begin position="386"/>
        <end position="404"/>
    </location>
</feature>
<comment type="caution">
    <text evidence="3">The sequence shown here is derived from an EMBL/GenBank/DDBJ whole genome shotgun (WGS) entry which is preliminary data.</text>
</comment>
<keyword evidence="2" id="KW-1133">Transmembrane helix</keyword>
<keyword evidence="4" id="KW-1185">Reference proteome</keyword>
<name>A0ABQ5NQS1_9ACTN</name>
<dbReference type="SUPFAM" id="SSF53448">
    <property type="entry name" value="Nucleotide-diphospho-sugar transferases"/>
    <property type="match status" value="1"/>
</dbReference>
<organism evidence="3 4">
    <name type="scientific">Streptomyces yaizuensis</name>
    <dbReference type="NCBI Taxonomy" id="2989713"/>
    <lineage>
        <taxon>Bacteria</taxon>
        <taxon>Bacillati</taxon>
        <taxon>Actinomycetota</taxon>
        <taxon>Actinomycetes</taxon>
        <taxon>Kitasatosporales</taxon>
        <taxon>Streptomycetaceae</taxon>
        <taxon>Streptomyces</taxon>
    </lineage>
</organism>
<accession>A0ABQ5NQS1</accession>
<sequence>MTSEPGVTGAAPGAAPPPRAPLRPGPAVPLNEPLPPRGPERRRQGEPLVLRHLRSMIARGFSPAPSWSVPVRQVFPDGTVTGSAREAARVLRAAGGNGGGPALALIAPTCVGRDSLAGQQRRLDGVLERVAELTAAHPGVPVVLLLGMQWTSGAERDESAHRLEVLLRRAAARLPGVRCLGLSLPGPGKPRTLNAGIAIAEELGCAGVGWVDDDVTLDPGALARLTDAFRAAGCRGAVGATKIPHTKAYATSRLLARAKEIATPATSYPHGCCILVATDVVAGGLPGRYISDDGYVCFRLLAPGESDPLVRLRLVPDAICHYYVAGPAGETRRRVRRLLLNHLVDLADWPLPAARHYFRRVLFAGMWPLTGWDGSRGRRIGVQKAAIAWIYFGWFAGVAAELYVRGVTGRPLRRIEWAPYSSVPAPATGPLSAGTAPTA</sequence>
<feature type="compositionally biased region" description="Low complexity" evidence="1">
    <location>
        <begin position="1"/>
        <end position="13"/>
    </location>
</feature>
<keyword evidence="2" id="KW-0812">Transmembrane</keyword>
<evidence type="ECO:0000313" key="3">
    <source>
        <dbReference type="EMBL" id="GLF92727.1"/>
    </source>
</evidence>
<evidence type="ECO:0000256" key="2">
    <source>
        <dbReference type="SAM" id="Phobius"/>
    </source>
</evidence>
<feature type="region of interest" description="Disordered" evidence="1">
    <location>
        <begin position="1"/>
        <end position="44"/>
    </location>
</feature>
<protein>
    <submittedName>
        <fullName evidence="3">Glycosyltransferase</fullName>
    </submittedName>
</protein>
<gene>
    <name evidence="3" type="ORF">SYYSPA8_00540</name>
</gene>
<keyword evidence="2" id="KW-0472">Membrane</keyword>
<dbReference type="Proteomes" id="UP001291653">
    <property type="component" value="Unassembled WGS sequence"/>
</dbReference>
<reference evidence="3 4" key="1">
    <citation type="submission" date="2022-10" db="EMBL/GenBank/DDBJ databases">
        <title>Draft genome sequence of Streptomyces sp. YSPA8.</title>
        <authorList>
            <person name="Moriuchi R."/>
            <person name="Dohra H."/>
            <person name="Yamamura H."/>
            <person name="Kodani S."/>
        </authorList>
    </citation>
    <scope>NUCLEOTIDE SEQUENCE [LARGE SCALE GENOMIC DNA]</scope>
    <source>
        <strain evidence="3 4">YSPA8</strain>
    </source>
</reference>
<dbReference type="Gene3D" id="3.90.550.10">
    <property type="entry name" value="Spore Coat Polysaccharide Biosynthesis Protein SpsA, Chain A"/>
    <property type="match status" value="1"/>
</dbReference>
<proteinExistence type="predicted"/>
<dbReference type="InterPro" id="IPR029044">
    <property type="entry name" value="Nucleotide-diphossugar_trans"/>
</dbReference>
<dbReference type="EMBL" id="BSBI01000001">
    <property type="protein sequence ID" value="GLF92727.1"/>
    <property type="molecule type" value="Genomic_DNA"/>
</dbReference>